<gene>
    <name evidence="2" type="ORF">XH94_20220</name>
</gene>
<feature type="domain" description="Methyltransferase" evidence="1">
    <location>
        <begin position="75"/>
        <end position="158"/>
    </location>
</feature>
<dbReference type="Pfam" id="PF13649">
    <property type="entry name" value="Methyltransf_25"/>
    <property type="match status" value="1"/>
</dbReference>
<dbReference type="EMBL" id="LBJM01000055">
    <property type="protein sequence ID" value="RXH39029.1"/>
    <property type="molecule type" value="Genomic_DNA"/>
</dbReference>
<dbReference type="Proteomes" id="UP000290565">
    <property type="component" value="Unassembled WGS sequence"/>
</dbReference>
<dbReference type="Gene3D" id="3.40.50.150">
    <property type="entry name" value="Vaccinia Virus protein VP39"/>
    <property type="match status" value="1"/>
</dbReference>
<proteinExistence type="predicted"/>
<evidence type="ECO:0000259" key="1">
    <source>
        <dbReference type="Pfam" id="PF13649"/>
    </source>
</evidence>
<sequence>MISNRPPVLAHERFLADRENFAGLDLAARFERIERTNLWGAATSVSGLGSEDPATAAIREALAPLLQRLGARSLLDAPCGDAGWIGRLKLDVDYTGIDVVPSLIEANRRRVAGGGSPGRFLVADITRDALPRADVILCRDCLVHLSFANIDRALARFRESGARFLLATTFPEWDANRDCEDGDWRALNMEKPPFDWPAPHALINERCEEGGGGWRDKSLGLWQLEDVR</sequence>
<protein>
    <recommendedName>
        <fullName evidence="1">Methyltransferase domain-containing protein</fullName>
    </recommendedName>
</protein>
<comment type="caution">
    <text evidence="2">The sequence shown here is derived from an EMBL/GenBank/DDBJ whole genome shotgun (WGS) entry which is preliminary data.</text>
</comment>
<dbReference type="InterPro" id="IPR041698">
    <property type="entry name" value="Methyltransf_25"/>
</dbReference>
<accession>A0A4Q0SL13</accession>
<evidence type="ECO:0000313" key="3">
    <source>
        <dbReference type="Proteomes" id="UP000290565"/>
    </source>
</evidence>
<organism evidence="2 3">
    <name type="scientific">Bradyrhizobium zhanjiangense</name>
    <dbReference type="NCBI Taxonomy" id="1325107"/>
    <lineage>
        <taxon>Bacteria</taxon>
        <taxon>Pseudomonadati</taxon>
        <taxon>Pseudomonadota</taxon>
        <taxon>Alphaproteobacteria</taxon>
        <taxon>Hyphomicrobiales</taxon>
        <taxon>Nitrobacteraceae</taxon>
        <taxon>Bradyrhizobium</taxon>
    </lineage>
</organism>
<dbReference type="AlphaFoldDB" id="A0A4Q0SL13"/>
<name>A0A4Q0SL13_9BRAD</name>
<dbReference type="SUPFAM" id="SSF53335">
    <property type="entry name" value="S-adenosyl-L-methionine-dependent methyltransferases"/>
    <property type="match status" value="1"/>
</dbReference>
<reference evidence="2 3" key="1">
    <citation type="submission" date="2015-04" db="EMBL/GenBank/DDBJ databases">
        <title>Comparative genomics of rhizobia nodulating Arachis hypogaea in China.</title>
        <authorList>
            <person name="Li Y."/>
        </authorList>
    </citation>
    <scope>NUCLEOTIDE SEQUENCE [LARGE SCALE GENOMIC DNA]</scope>
    <source>
        <strain evidence="2 3">CCBAU 51787</strain>
    </source>
</reference>
<evidence type="ECO:0000313" key="2">
    <source>
        <dbReference type="EMBL" id="RXH39029.1"/>
    </source>
</evidence>
<dbReference type="RefSeq" id="WP_128945650.1">
    <property type="nucleotide sequence ID" value="NZ_LBJM01000055.1"/>
</dbReference>
<dbReference type="InterPro" id="IPR029063">
    <property type="entry name" value="SAM-dependent_MTases_sf"/>
</dbReference>